<dbReference type="EMBL" id="PZZN01000001">
    <property type="protein sequence ID" value="PTM47211.1"/>
    <property type="molecule type" value="Genomic_DNA"/>
</dbReference>
<evidence type="ECO:0000313" key="2">
    <source>
        <dbReference type="EMBL" id="PTM47211.1"/>
    </source>
</evidence>
<evidence type="ECO:0000313" key="3">
    <source>
        <dbReference type="Proteomes" id="UP000240996"/>
    </source>
</evidence>
<protein>
    <submittedName>
        <fullName evidence="2">Uncharacterized protein</fullName>
    </submittedName>
</protein>
<dbReference type="AlphaFoldDB" id="A0A2T4YU00"/>
<sequence length="376" mass="40616">MPFYRASELFTLRPVPPTLGKPAWMNLRAVPRAPWAGEPEALRGPGIYGMFHDDRLVYVGLYAGKAERPFGGSVLERWEKHVTYQTLRSPYVTFARRHLKQLHALAAAEPNGPIETIVAMLALNGDESPLLQRKGGSCTFAKAQLAAAHWDVFGPGNEATMLDHLGFTYLQLPRDLAATVLPEPGQRPSAWVKKHWLAPIERDLIAAFMPPCNDGTEPGDAPAVDPVAFEERLARLLADRPAPAVEDLAGESEADDETDGDEEALRTEPTAAPNEREALLDDLARLCPGALEVYYTGVPDLRIRPRSHTRVLLDVFAHGGGLACRTKASVAACRALGFDAHDAPAGKSMSAAFPIDLSRHSAADLFAVAGAALPGD</sequence>
<organism evidence="2 3">
    <name type="scientific">Sphingomonas aerolata</name>
    <dbReference type="NCBI Taxonomy" id="185951"/>
    <lineage>
        <taxon>Bacteria</taxon>
        <taxon>Pseudomonadati</taxon>
        <taxon>Pseudomonadota</taxon>
        <taxon>Alphaproteobacteria</taxon>
        <taxon>Sphingomonadales</taxon>
        <taxon>Sphingomonadaceae</taxon>
        <taxon>Sphingomonas</taxon>
    </lineage>
</organism>
<comment type="caution">
    <text evidence="2">The sequence shown here is derived from an EMBL/GenBank/DDBJ whole genome shotgun (WGS) entry which is preliminary data.</text>
</comment>
<keyword evidence="3" id="KW-1185">Reference proteome</keyword>
<evidence type="ECO:0000256" key="1">
    <source>
        <dbReference type="SAM" id="MobiDB-lite"/>
    </source>
</evidence>
<name>A0A2T4YU00_9SPHN</name>
<accession>A0A2T4YU00</accession>
<proteinExistence type="predicted"/>
<gene>
    <name evidence="2" type="ORF">C8J24_0596</name>
</gene>
<feature type="compositionally biased region" description="Acidic residues" evidence="1">
    <location>
        <begin position="248"/>
        <end position="262"/>
    </location>
</feature>
<reference evidence="2 3" key="1">
    <citation type="submission" date="2018-04" db="EMBL/GenBank/DDBJ databases">
        <title>Genomic Encyclopedia of Type Strains, Phase III (KMG-III): the genomes of soil and plant-associated and newly described type strains.</title>
        <authorList>
            <person name="Whitman W."/>
        </authorList>
    </citation>
    <scope>NUCLEOTIDE SEQUENCE [LARGE SCALE GENOMIC DNA]</scope>
    <source>
        <strain evidence="2 3">NW12</strain>
    </source>
</reference>
<dbReference type="Proteomes" id="UP000240996">
    <property type="component" value="Unassembled WGS sequence"/>
</dbReference>
<feature type="region of interest" description="Disordered" evidence="1">
    <location>
        <begin position="244"/>
        <end position="276"/>
    </location>
</feature>
<dbReference type="RefSeq" id="WP_107930160.1">
    <property type="nucleotide sequence ID" value="NZ_PZZN01000001.1"/>
</dbReference>